<name>A0AA36MCH9_CYLNA</name>
<proteinExistence type="predicted"/>
<accession>A0AA36MCH9</accession>
<evidence type="ECO:0000256" key="1">
    <source>
        <dbReference type="SAM" id="MobiDB-lite"/>
    </source>
</evidence>
<comment type="caution">
    <text evidence="2">The sequence shown here is derived from an EMBL/GenBank/DDBJ whole genome shotgun (WGS) entry which is preliminary data.</text>
</comment>
<feature type="region of interest" description="Disordered" evidence="1">
    <location>
        <begin position="1"/>
        <end position="50"/>
    </location>
</feature>
<protein>
    <submittedName>
        <fullName evidence="2">Uncharacterized protein</fullName>
    </submittedName>
</protein>
<feature type="compositionally biased region" description="Polar residues" evidence="1">
    <location>
        <begin position="16"/>
        <end position="30"/>
    </location>
</feature>
<reference evidence="2" key="1">
    <citation type="submission" date="2023-07" db="EMBL/GenBank/DDBJ databases">
        <authorList>
            <consortium name="CYATHOMIX"/>
        </authorList>
    </citation>
    <scope>NUCLEOTIDE SEQUENCE</scope>
    <source>
        <strain evidence="2">N/A</strain>
    </source>
</reference>
<organism evidence="2 3">
    <name type="scientific">Cylicocyclus nassatus</name>
    <name type="common">Nematode worm</name>
    <dbReference type="NCBI Taxonomy" id="53992"/>
    <lineage>
        <taxon>Eukaryota</taxon>
        <taxon>Metazoa</taxon>
        <taxon>Ecdysozoa</taxon>
        <taxon>Nematoda</taxon>
        <taxon>Chromadorea</taxon>
        <taxon>Rhabditida</taxon>
        <taxon>Rhabditina</taxon>
        <taxon>Rhabditomorpha</taxon>
        <taxon>Strongyloidea</taxon>
        <taxon>Strongylidae</taxon>
        <taxon>Cylicocyclus</taxon>
    </lineage>
</organism>
<gene>
    <name evidence="2" type="ORF">CYNAS_LOCUS19129</name>
</gene>
<dbReference type="Proteomes" id="UP001176961">
    <property type="component" value="Unassembled WGS sequence"/>
</dbReference>
<keyword evidence="3" id="KW-1185">Reference proteome</keyword>
<dbReference type="EMBL" id="CATQJL010000316">
    <property type="protein sequence ID" value="CAJ0607146.1"/>
    <property type="molecule type" value="Genomic_DNA"/>
</dbReference>
<evidence type="ECO:0000313" key="3">
    <source>
        <dbReference type="Proteomes" id="UP001176961"/>
    </source>
</evidence>
<sequence>MSNTTREAAQRATEEINLSTHADNLTSTTVDPGATPRRKGSKDMLTTVSHKMDDARADLVDKKERAKNYIANKLS</sequence>
<evidence type="ECO:0000313" key="2">
    <source>
        <dbReference type="EMBL" id="CAJ0607146.1"/>
    </source>
</evidence>
<dbReference type="AlphaFoldDB" id="A0AA36MCH9"/>